<dbReference type="SUPFAM" id="SSF53448">
    <property type="entry name" value="Nucleotide-diphospho-sugar transferases"/>
    <property type="match status" value="1"/>
</dbReference>
<dbReference type="GO" id="GO:0016020">
    <property type="term" value="C:membrane"/>
    <property type="evidence" value="ECO:0007669"/>
    <property type="project" value="UniProtKB-SubCell"/>
</dbReference>
<reference evidence="4" key="1">
    <citation type="journal article" date="2020" name="Nature">
        <title>Giant virus diversity and host interactions through global metagenomics.</title>
        <authorList>
            <person name="Schulz F."/>
            <person name="Roux S."/>
            <person name="Paez-Espino D."/>
            <person name="Jungbluth S."/>
            <person name="Walsh D.A."/>
            <person name="Denef V.J."/>
            <person name="McMahon K.D."/>
            <person name="Konstantinidis K.T."/>
            <person name="Eloe-Fadrosh E.A."/>
            <person name="Kyrpides N.C."/>
            <person name="Woyke T."/>
        </authorList>
    </citation>
    <scope>NUCLEOTIDE SEQUENCE</scope>
    <source>
        <strain evidence="4">GVMAG-S-3300013093-109</strain>
    </source>
</reference>
<dbReference type="PANTHER" id="PTHR21461:SF69">
    <property type="entry name" value="GLYCOSYLTRANSFERASE FAMILY 92 PROTEIN"/>
    <property type="match status" value="1"/>
</dbReference>
<sequence length="276" mass="32649">MTLCLIAIFKNEASIINEWITHYINQGVDKFFLINNDSTDQSLEIIQPYIDKNIVECVMSKERHAQKQLYNKHFLDKSKEYHWAMVVDLDEFIYARKGCRTIKEYLHTLDDSIAQICVPWKMFGSNGYKIQPQYVIESFTKRIYYDKDDGFQGIKKDNGYKYSLNKCIVRTTHLKQFAIHSHEMLNKNHITSDNTINNLHSDVNFSKIDETILENSYLHLNHYAIQSYDWFMKVKATRGAADNPKSENVRNNHYFVSYDIVSNDMDDFELKEITYE</sequence>
<dbReference type="Pfam" id="PF13704">
    <property type="entry name" value="Glyco_tranf_2_4"/>
    <property type="match status" value="1"/>
</dbReference>
<organism evidence="4">
    <name type="scientific">viral metagenome</name>
    <dbReference type="NCBI Taxonomy" id="1070528"/>
    <lineage>
        <taxon>unclassified sequences</taxon>
        <taxon>metagenomes</taxon>
        <taxon>organismal metagenomes</taxon>
    </lineage>
</organism>
<comment type="subcellular location">
    <subcellularLocation>
        <location evidence="1">Membrane</location>
        <topology evidence="1">Single-pass membrane protein</topology>
    </subcellularLocation>
</comment>
<keyword evidence="3" id="KW-0472">Membrane</keyword>
<keyword evidence="2" id="KW-0812">Transmembrane</keyword>
<dbReference type="AlphaFoldDB" id="A0A6C0KW93"/>
<accession>A0A6C0KW93</accession>
<evidence type="ECO:0000256" key="2">
    <source>
        <dbReference type="ARBA" id="ARBA00022692"/>
    </source>
</evidence>
<proteinExistence type="predicted"/>
<dbReference type="PANTHER" id="PTHR21461">
    <property type="entry name" value="GLYCOSYLTRANSFERASE FAMILY 92 PROTEIN"/>
    <property type="match status" value="1"/>
</dbReference>
<evidence type="ECO:0000256" key="3">
    <source>
        <dbReference type="ARBA" id="ARBA00022989"/>
    </source>
</evidence>
<dbReference type="InterPro" id="IPR029044">
    <property type="entry name" value="Nucleotide-diphossugar_trans"/>
</dbReference>
<evidence type="ECO:0000256" key="1">
    <source>
        <dbReference type="ARBA" id="ARBA00004167"/>
    </source>
</evidence>
<dbReference type="EMBL" id="MN740969">
    <property type="protein sequence ID" value="QHU20598.1"/>
    <property type="molecule type" value="Genomic_DNA"/>
</dbReference>
<keyword evidence="3" id="KW-1133">Transmembrane helix</keyword>
<protein>
    <recommendedName>
        <fullName evidence="5">Glycosyltransferase 2-like domain-containing protein</fullName>
    </recommendedName>
</protein>
<evidence type="ECO:0008006" key="5">
    <source>
        <dbReference type="Google" id="ProtNLM"/>
    </source>
</evidence>
<dbReference type="GO" id="GO:0016757">
    <property type="term" value="F:glycosyltransferase activity"/>
    <property type="evidence" value="ECO:0007669"/>
    <property type="project" value="TreeGrafter"/>
</dbReference>
<name>A0A6C0KW93_9ZZZZ</name>
<dbReference type="GO" id="GO:0005737">
    <property type="term" value="C:cytoplasm"/>
    <property type="evidence" value="ECO:0007669"/>
    <property type="project" value="TreeGrafter"/>
</dbReference>
<evidence type="ECO:0000313" key="4">
    <source>
        <dbReference type="EMBL" id="QHU20598.1"/>
    </source>
</evidence>